<dbReference type="AlphaFoldDB" id="A0A5N5KS64"/>
<reference evidence="15 16" key="1">
    <citation type="submission" date="2019-06" db="EMBL/GenBank/DDBJ databases">
        <title>A chromosome-scale genome assembly of the striped catfish, Pangasianodon hypophthalmus.</title>
        <authorList>
            <person name="Wen M."/>
            <person name="Zahm M."/>
            <person name="Roques C."/>
            <person name="Cabau C."/>
            <person name="Klopp C."/>
            <person name="Donnadieu C."/>
            <person name="Jouanno E."/>
            <person name="Avarre J.-C."/>
            <person name="Campet M."/>
            <person name="Ha T.T.T."/>
            <person name="Dugue R."/>
            <person name="Lampietro C."/>
            <person name="Louis A."/>
            <person name="Herpin A."/>
            <person name="Echchiki A."/>
            <person name="Berthelot C."/>
            <person name="Parey E."/>
            <person name="Roest-Crollius H."/>
            <person name="Braasch I."/>
            <person name="Postlethwait J."/>
            <person name="Bobe J."/>
            <person name="Montfort J."/>
            <person name="Bouchez O."/>
            <person name="Begum T."/>
            <person name="Schartl M."/>
            <person name="Guiguen Y."/>
        </authorList>
    </citation>
    <scope>NUCLEOTIDE SEQUENCE [LARGE SCALE GENOMIC DNA]</scope>
    <source>
        <strain evidence="15 16">Indonesia</strain>
        <tissue evidence="15">Blood</tissue>
    </source>
</reference>
<dbReference type="PANTHER" id="PTHR43466">
    <property type="entry name" value="2-OXO-4-HYDROXY-4-CARBOXY-5-UREIDOIMIDAZOLINE DECARBOXYLASE-RELATED"/>
    <property type="match status" value="1"/>
</dbReference>
<evidence type="ECO:0000256" key="9">
    <source>
        <dbReference type="ARBA" id="ARBA00023140"/>
    </source>
</evidence>
<comment type="subcellular location">
    <subcellularLocation>
        <location evidence="3">Peroxisome</location>
    </subcellularLocation>
</comment>
<dbReference type="GO" id="GO:0005777">
    <property type="term" value="C:peroxisome"/>
    <property type="evidence" value="ECO:0007669"/>
    <property type="project" value="UniProtKB-SubCell"/>
</dbReference>
<evidence type="ECO:0000256" key="12">
    <source>
        <dbReference type="ARBA" id="ARBA00032116"/>
    </source>
</evidence>
<comment type="caution">
    <text evidence="15">The sequence shown here is derived from an EMBL/GenBank/DDBJ whole genome shotgun (WGS) entry which is preliminary data.</text>
</comment>
<feature type="domain" description="Oxo-4-hydroxy-4-carboxy-5-ureidoimidazoline decarboxylase" evidence="14">
    <location>
        <begin position="7"/>
        <end position="163"/>
    </location>
</feature>
<protein>
    <recommendedName>
        <fullName evidence="13">2-oxo-4-hydroxy-4-carboxy-5-ureidoimidazoline decarboxylase</fullName>
        <ecNumber evidence="6">4.1.1.97</ecNumber>
    </recommendedName>
    <alternativeName>
        <fullName evidence="12">Parahox neighbor</fullName>
    </alternativeName>
    <alternativeName>
        <fullName evidence="11">Ureidoimidazoline (2-oxo-4-hydroxy-4-carboxy-5-) decarboxylase</fullName>
    </alternativeName>
</protein>
<keyword evidence="16" id="KW-1185">Reference proteome</keyword>
<evidence type="ECO:0000256" key="5">
    <source>
        <dbReference type="ARBA" id="ARBA00005793"/>
    </source>
</evidence>
<dbReference type="NCBIfam" id="TIGR03164">
    <property type="entry name" value="UHCUDC"/>
    <property type="match status" value="1"/>
</dbReference>
<organism evidence="15 16">
    <name type="scientific">Pangasianodon hypophthalmus</name>
    <name type="common">Striped catfish</name>
    <name type="synonym">Helicophagus hypophthalmus</name>
    <dbReference type="NCBI Taxonomy" id="310915"/>
    <lineage>
        <taxon>Eukaryota</taxon>
        <taxon>Metazoa</taxon>
        <taxon>Chordata</taxon>
        <taxon>Craniata</taxon>
        <taxon>Vertebrata</taxon>
        <taxon>Euteleostomi</taxon>
        <taxon>Actinopterygii</taxon>
        <taxon>Neopterygii</taxon>
        <taxon>Teleostei</taxon>
        <taxon>Ostariophysi</taxon>
        <taxon>Siluriformes</taxon>
        <taxon>Pangasiidae</taxon>
        <taxon>Pangasianodon</taxon>
    </lineage>
</organism>
<dbReference type="EC" id="4.1.1.97" evidence="6"/>
<dbReference type="UniPathway" id="UPA00394">
    <property type="reaction ID" value="UER00652"/>
</dbReference>
<evidence type="ECO:0000256" key="11">
    <source>
        <dbReference type="ARBA" id="ARBA00030624"/>
    </source>
</evidence>
<dbReference type="SUPFAM" id="SSF158694">
    <property type="entry name" value="UraD-Like"/>
    <property type="match status" value="1"/>
</dbReference>
<dbReference type="PANTHER" id="PTHR43466:SF1">
    <property type="entry name" value="2-OXO-4-HYDROXY-4-CARBOXY-5-UREIDOIMIDAZOLINE DECARBOXYLASE-RELATED"/>
    <property type="match status" value="1"/>
</dbReference>
<evidence type="ECO:0000256" key="7">
    <source>
        <dbReference type="ARBA" id="ARBA00022631"/>
    </source>
</evidence>
<evidence type="ECO:0000256" key="13">
    <source>
        <dbReference type="ARBA" id="ARBA00071134"/>
    </source>
</evidence>
<dbReference type="GO" id="GO:0006144">
    <property type="term" value="P:purine nucleobase metabolic process"/>
    <property type="evidence" value="ECO:0007669"/>
    <property type="project" value="UniProtKB-KW"/>
</dbReference>
<comment type="catalytic activity">
    <reaction evidence="1">
        <text>5-hydroxy-2-oxo-4-ureido-2,5-dihydro-1H-imidazole-5-carboxylate + H(+) = (S)-allantoin + CO2</text>
        <dbReference type="Rhea" id="RHEA:26301"/>
        <dbReference type="ChEBI" id="CHEBI:15378"/>
        <dbReference type="ChEBI" id="CHEBI:15678"/>
        <dbReference type="ChEBI" id="CHEBI:16526"/>
        <dbReference type="ChEBI" id="CHEBI:58639"/>
        <dbReference type="EC" id="4.1.1.97"/>
    </reaction>
</comment>
<dbReference type="FunFam" id="1.10.3330.10:FF:000001">
    <property type="entry name" value="2-oxo-4-hydroxy-4-carboxy-5-ureidoimidazoline decarboxylase"/>
    <property type="match status" value="1"/>
</dbReference>
<comment type="function">
    <text evidence="2">Catalyzes the stereoselective decarboxylation of 2-oxo-4-hydroxy-4-carboxy-5-ureidoimidazoline (OHCU) to (S)-allantoin.</text>
</comment>
<dbReference type="InterPro" id="IPR018020">
    <property type="entry name" value="OHCU_decarboxylase"/>
</dbReference>
<proteinExistence type="inferred from homology"/>
<dbReference type="GO" id="GO:0000255">
    <property type="term" value="P:allantoin metabolic process"/>
    <property type="evidence" value="ECO:0007669"/>
    <property type="project" value="InterPro"/>
</dbReference>
<comment type="similarity">
    <text evidence="5">Belongs to the OHCU decarboxylase family.</text>
</comment>
<dbReference type="GO" id="GO:0051997">
    <property type="term" value="F:2-oxo-4-hydroxy-4-carboxy-5-ureidoimidazoline decarboxylase activity"/>
    <property type="evidence" value="ECO:0007669"/>
    <property type="project" value="UniProtKB-EC"/>
</dbReference>
<keyword evidence="9" id="KW-0576">Peroxisome</keyword>
<evidence type="ECO:0000256" key="8">
    <source>
        <dbReference type="ARBA" id="ARBA00022793"/>
    </source>
</evidence>
<sequence>MDINAVNALSYEDFLEIFGNVIEKCPIIPAAIWIHRPFTGLADIEAHISDFIDSLPESGKEGILRCHPDLAGRELQSGALTQDSQEEQRAAGFTDLQPAEVSRMRSLNSEYKERFGFPFVICARLNTRQDIMRELLQRLGNDRAAERARAIGEVKKICALRLRNLVLSDSANKL</sequence>
<dbReference type="EMBL" id="VFJC01000023">
    <property type="protein sequence ID" value="KAB5533223.1"/>
    <property type="molecule type" value="Genomic_DNA"/>
</dbReference>
<keyword evidence="10" id="KW-0456">Lyase</keyword>
<evidence type="ECO:0000256" key="4">
    <source>
        <dbReference type="ARBA" id="ARBA00004754"/>
    </source>
</evidence>
<comment type="pathway">
    <text evidence="4">Purine metabolism; urate degradation; (S)-allantoin from urate: step 3/3.</text>
</comment>
<evidence type="ECO:0000256" key="1">
    <source>
        <dbReference type="ARBA" id="ARBA00001163"/>
    </source>
</evidence>
<dbReference type="Gene3D" id="1.10.3330.10">
    <property type="entry name" value="Oxo-4-hydroxy-4-carboxy-5-ureidoimidazoline decarboxylase"/>
    <property type="match status" value="1"/>
</dbReference>
<dbReference type="Proteomes" id="UP000327468">
    <property type="component" value="Chromosome 22"/>
</dbReference>
<evidence type="ECO:0000313" key="15">
    <source>
        <dbReference type="EMBL" id="KAB5533223.1"/>
    </source>
</evidence>
<dbReference type="InterPro" id="IPR017580">
    <property type="entry name" value="OHCU_decarboxylase-1"/>
</dbReference>
<evidence type="ECO:0000313" key="16">
    <source>
        <dbReference type="Proteomes" id="UP000327468"/>
    </source>
</evidence>
<gene>
    <name evidence="15" type="ORF">PHYPO_G00129360</name>
</gene>
<evidence type="ECO:0000259" key="14">
    <source>
        <dbReference type="Pfam" id="PF09349"/>
    </source>
</evidence>
<keyword evidence="8" id="KW-0210">Decarboxylase</keyword>
<dbReference type="InterPro" id="IPR036778">
    <property type="entry name" value="OHCU_decarboxylase_sf"/>
</dbReference>
<evidence type="ECO:0000256" key="6">
    <source>
        <dbReference type="ARBA" id="ARBA00012257"/>
    </source>
</evidence>
<accession>A0A5N5KS64</accession>
<name>A0A5N5KS64_PANHP</name>
<evidence type="ECO:0000256" key="3">
    <source>
        <dbReference type="ARBA" id="ARBA00004275"/>
    </source>
</evidence>
<evidence type="ECO:0000256" key="2">
    <source>
        <dbReference type="ARBA" id="ARBA00002506"/>
    </source>
</evidence>
<keyword evidence="7" id="KW-0659">Purine metabolism</keyword>
<evidence type="ECO:0000256" key="10">
    <source>
        <dbReference type="ARBA" id="ARBA00023239"/>
    </source>
</evidence>
<dbReference type="GO" id="GO:0019628">
    <property type="term" value="P:urate catabolic process"/>
    <property type="evidence" value="ECO:0007669"/>
    <property type="project" value="UniProtKB-UniPathway"/>
</dbReference>
<dbReference type="Pfam" id="PF09349">
    <property type="entry name" value="OHCU_decarbox"/>
    <property type="match status" value="1"/>
</dbReference>